<organism evidence="1 2">
    <name type="scientific">Brevibacterium aurantiacum</name>
    <dbReference type="NCBI Taxonomy" id="273384"/>
    <lineage>
        <taxon>Bacteria</taxon>
        <taxon>Bacillati</taxon>
        <taxon>Actinomycetota</taxon>
        <taxon>Actinomycetes</taxon>
        <taxon>Micrococcales</taxon>
        <taxon>Brevibacteriaceae</taxon>
        <taxon>Brevibacterium</taxon>
    </lineage>
</organism>
<comment type="caution">
    <text evidence="1">The sequence shown here is derived from an EMBL/GenBank/DDBJ whole genome shotgun (WGS) entry which is preliminary data.</text>
</comment>
<dbReference type="AlphaFoldDB" id="A0A2A3Z814"/>
<proteinExistence type="predicted"/>
<dbReference type="EMBL" id="NRGP01000002">
    <property type="protein sequence ID" value="PCC48162.1"/>
    <property type="molecule type" value="Genomic_DNA"/>
</dbReference>
<accession>A0A2A3Z814</accession>
<name>A0A2A3Z814_BREAU</name>
<sequence>MFVESESVAQNLKIVVDVRNALMHGDGKLTDLQSAKWKSVVALRRDMANRLDIELQGRRLVLGEDSVKLACSILIEYVLQLERSIYARKLRG</sequence>
<protein>
    <submittedName>
        <fullName evidence="1">Uncharacterized protein</fullName>
    </submittedName>
</protein>
<reference evidence="1 2" key="1">
    <citation type="journal article" date="2017" name="Elife">
        <title>Extensive horizontal gene transfer in cheese-associated bacteria.</title>
        <authorList>
            <person name="Bonham K.S."/>
            <person name="Wolfe B.E."/>
            <person name="Dutton R.J."/>
        </authorList>
    </citation>
    <scope>NUCLEOTIDE SEQUENCE [LARGE SCALE GENOMIC DNA]</scope>
    <source>
        <strain evidence="1 2">947_7</strain>
    </source>
</reference>
<evidence type="ECO:0000313" key="1">
    <source>
        <dbReference type="EMBL" id="PCC48162.1"/>
    </source>
</evidence>
<gene>
    <name evidence="1" type="ORF">CIK64_00190</name>
</gene>
<evidence type="ECO:0000313" key="2">
    <source>
        <dbReference type="Proteomes" id="UP000217564"/>
    </source>
</evidence>
<dbReference type="Proteomes" id="UP000217564">
    <property type="component" value="Unassembled WGS sequence"/>
</dbReference>